<dbReference type="SUPFAM" id="SSF52058">
    <property type="entry name" value="L domain-like"/>
    <property type="match status" value="2"/>
</dbReference>
<dbReference type="InterPro" id="IPR032171">
    <property type="entry name" value="COR-A"/>
</dbReference>
<dbReference type="InterPro" id="IPR006553">
    <property type="entry name" value="Leu-rich_rpt_Cys-con_subtyp"/>
</dbReference>
<evidence type="ECO:0000256" key="2">
    <source>
        <dbReference type="ARBA" id="ARBA00022737"/>
    </source>
</evidence>
<dbReference type="Pfam" id="PF20706">
    <property type="entry name" value="GT4-conflict"/>
    <property type="match status" value="1"/>
</dbReference>
<dbReference type="Pfam" id="PF08477">
    <property type="entry name" value="Roc"/>
    <property type="match status" value="1"/>
</dbReference>
<dbReference type="Gene3D" id="3.80.10.10">
    <property type="entry name" value="Ribonuclease Inhibitor"/>
    <property type="match status" value="2"/>
</dbReference>
<dbReference type="InterPro" id="IPR027417">
    <property type="entry name" value="P-loop_NTPase"/>
</dbReference>
<evidence type="ECO:0000313" key="6">
    <source>
        <dbReference type="Proteomes" id="UP001606302"/>
    </source>
</evidence>
<evidence type="ECO:0000313" key="5">
    <source>
        <dbReference type="EMBL" id="MFG6464478.1"/>
    </source>
</evidence>
<keyword evidence="2" id="KW-0677">Repeat</keyword>
<dbReference type="PANTHER" id="PTHR46652">
    <property type="entry name" value="LEUCINE-RICH REPEAT AND IQ DOMAIN-CONTAINING PROTEIN 1-RELATED"/>
    <property type="match status" value="1"/>
</dbReference>
<dbReference type="Gene3D" id="3.40.50.2000">
    <property type="entry name" value="Glycogen Phosphorylase B"/>
    <property type="match status" value="1"/>
</dbReference>
<dbReference type="Gene3D" id="3.40.50.300">
    <property type="entry name" value="P-loop containing nucleotide triphosphate hydrolases"/>
    <property type="match status" value="1"/>
</dbReference>
<dbReference type="EMBL" id="JBIGHX010000010">
    <property type="protein sequence ID" value="MFG6464478.1"/>
    <property type="molecule type" value="Genomic_DNA"/>
</dbReference>
<evidence type="ECO:0000256" key="1">
    <source>
        <dbReference type="ARBA" id="ARBA00022614"/>
    </source>
</evidence>
<evidence type="ECO:0000259" key="4">
    <source>
        <dbReference type="Pfam" id="PF16095"/>
    </source>
</evidence>
<evidence type="ECO:0000256" key="3">
    <source>
        <dbReference type="SAM" id="MobiDB-lite"/>
    </source>
</evidence>
<protein>
    <submittedName>
        <fullName evidence="5">Leucine-rich repeat domain-containing protein</fullName>
    </submittedName>
</protein>
<dbReference type="Pfam" id="PF12799">
    <property type="entry name" value="LRR_4"/>
    <property type="match status" value="1"/>
</dbReference>
<feature type="compositionally biased region" description="Basic and acidic residues" evidence="3">
    <location>
        <begin position="1095"/>
        <end position="1109"/>
    </location>
</feature>
<dbReference type="RefSeq" id="WP_394513897.1">
    <property type="nucleotide sequence ID" value="NZ_JBIGHX010000010.1"/>
</dbReference>
<dbReference type="Proteomes" id="UP001606302">
    <property type="component" value="Unassembled WGS sequence"/>
</dbReference>
<dbReference type="Pfam" id="PF16095">
    <property type="entry name" value="COR-A"/>
    <property type="match status" value="1"/>
</dbReference>
<proteinExistence type="predicted"/>
<dbReference type="SUPFAM" id="SSF52540">
    <property type="entry name" value="P-loop containing nucleoside triphosphate hydrolases"/>
    <property type="match status" value="1"/>
</dbReference>
<comment type="caution">
    <text evidence="5">The sequence shown here is derived from an EMBL/GenBank/DDBJ whole genome shotgun (WGS) entry which is preliminary data.</text>
</comment>
<reference evidence="5 6" key="1">
    <citation type="submission" date="2024-08" db="EMBL/GenBank/DDBJ databases">
        <authorList>
            <person name="Lu H."/>
        </authorList>
    </citation>
    <scope>NUCLEOTIDE SEQUENCE [LARGE SCALE GENOMIC DNA]</scope>
    <source>
        <strain evidence="5 6">DXS20W</strain>
    </source>
</reference>
<keyword evidence="1" id="KW-0433">Leucine-rich repeat</keyword>
<feature type="region of interest" description="Disordered" evidence="3">
    <location>
        <begin position="1095"/>
        <end position="1121"/>
    </location>
</feature>
<sequence length="1537" mass="164466">MRENQAAVAEARRLIDEALAQGASQLSLAGLRLRRLPEGLAKLAPALTSLDLSGCWALESVDALARLLLLRDLKLSECGELRDLGPLSGLSQLQSLNLSWCGELRDLEALSGLSQLQSLDLSGCGELRDLGPLSGLSQLQSLDLSGCGELRDLGPLSGLSQLQSLDLSQCGELCDLGPLSGLSQLQSLDLIGCGELRDLWPLSSLSQLQSLNLSWCRELRDLWPLSSLSQLQSLNLSWCGELRDLEALSGLSQLQGLDLSGCREQRDLGRLLGLSQLQSLNLSWCGELRDLGPLSGLSQLQSLDLNRCGDLRDLGPLSGLSQLQSLDLSGCGELRDLGALSGLSQLQSLDLSGCGELRDLGPLSDLSQLQSLDLSRCGELRDLGPLSGLSQLQSLDLSGCGELRDLGPLSGLNQLQSLDLSRCGELRDLGLLSGLSQLQSLDLSWCGELRDLGPLSGLSQLQSLNLVGCGELRDLGPLSGLSQLQSLNLVGCGELRDLGPLSGLSQLQSLYLGGCGELRGLGPLSGLSQLQSLNLSGCGELRDLGPLSGLSQLNSLLLGGCEQVVDISALAALPQLRELAIDGSARLQSPLELLLSGFPRLHGLSTNRLPAVPRELQASEPWDSCLTRLEAWAHDLSAAGAIEQRMAKVFVLGNGCVGKTQIARRLAGEPFDPGVPSTHGVQIRRFALSSTIDAMLWDFGGQDVYLGTHSLFLDDRAVYLAVWTPESESGFDPASPALRLPRHRLGYWLDYVATATGGKAPVLVVQSQCDTESAAVSPAIADPERFTLRLQPLHCSARNEDGLDALLPALRGAAKLLLERYGEVVLPRSWLAVAEALRARREAGERVLQRADYDALCAQQTVGGPGTLLGYLHQAGEVFWQPQAFGGAVVLDQAWALEGVYSLLHREKVIPKLRSRGGVFDADLLASLAGWETAQHSEADRRLFLEMMQTCRMCFKLPSGDYLALDWLPERSAREPQIAAVWRGAEPQAHLQLRYRFLHDGIARAVLSALGEHTKADAVYWRWGACFFDTGTGAVLKLDIQPSHGVGEPVPGVVDLMATGRDPAALVAQVADAIERSVTLGAKAERVWLLGAAKEGADSRRHPSQRPEEPGEEPAPFAALRPGPLAPEIKADAPAQAAAEPVKWRVLVLATEWASRHGGLSTFNRLLCRALAARADTQVVCVCSELDEADMSDARGGAVTLMAAPDEVGAAKYSGLGRRLNLPAGWQPNVVVGHGRVTGSYAKAQVADHSPGARRVQFVHVAPGELEWFKGKPNAAQEADARERIEAALAGTADVVAAVGPRLQREFADLLRAQAAQERVMEFEPALVTEGTLEPPALNHCLLLGRVEDAEIKGLELAARAVGAVRQRGEVKEPELVVRGAPAGQGTSARNTLQAACPGVAVRVREYGDAEAVQADLRRCALMLMPSKREGFGLVALEALALGVPVLVSEASGMADFLRRHAPELMKHFVLPVDGDDEEALVGQWADKINGMLLDEDAKAAAFARTRRLRDRLVAATSWDRSVDNLLGRLDAAKVSP</sequence>
<dbReference type="InterPro" id="IPR050836">
    <property type="entry name" value="SDS22/Internalin_LRR"/>
</dbReference>
<dbReference type="SUPFAM" id="SSF53756">
    <property type="entry name" value="UDP-Glycosyltransferase/glycogen phosphorylase"/>
    <property type="match status" value="1"/>
</dbReference>
<dbReference type="SMART" id="SM00367">
    <property type="entry name" value="LRR_CC"/>
    <property type="match status" value="11"/>
</dbReference>
<keyword evidence="6" id="KW-1185">Reference proteome</keyword>
<organism evidence="5 6">
    <name type="scientific">Pelomonas lactea</name>
    <dbReference type="NCBI Taxonomy" id="3299030"/>
    <lineage>
        <taxon>Bacteria</taxon>
        <taxon>Pseudomonadati</taxon>
        <taxon>Pseudomonadota</taxon>
        <taxon>Betaproteobacteria</taxon>
        <taxon>Burkholderiales</taxon>
        <taxon>Sphaerotilaceae</taxon>
        <taxon>Roseateles</taxon>
    </lineage>
</organism>
<feature type="domain" description="COR" evidence="4">
    <location>
        <begin position="827"/>
        <end position="963"/>
    </location>
</feature>
<dbReference type="InterPro" id="IPR032675">
    <property type="entry name" value="LRR_dom_sf"/>
</dbReference>
<dbReference type="PANTHER" id="PTHR46652:SF3">
    <property type="entry name" value="LEUCINE-RICH REPEAT-CONTAINING PROTEIN 9"/>
    <property type="match status" value="1"/>
</dbReference>
<dbReference type="CDD" id="cd03801">
    <property type="entry name" value="GT4_PimA-like"/>
    <property type="match status" value="1"/>
</dbReference>
<gene>
    <name evidence="5" type="ORF">ACG04Q_23105</name>
</gene>
<accession>A0ABW7GRB3</accession>
<name>A0ABW7GRB3_9BURK</name>
<dbReference type="InterPro" id="IPR025875">
    <property type="entry name" value="Leu-rich_rpt_4"/>
</dbReference>